<sequence>MSSSSSSSSSSSPSKSERLLRDVLTNSAPPSPSPSRQHRRRHSTPVPTRKVEDELTPHEQVLRARLERVLCEVRYHTCGHAGANPLNPKGNLLLTPPPTPPRSSTPQPRRSMSVRSSPTKHAFLPPRNPPPTDTAPSTQQQKFNARTASLQCRLIDGYVSFAAVEGLGAPPPDPPEEMDTRVEGGGWQKVWKWVGGVGG</sequence>
<evidence type="ECO:0000313" key="3">
    <source>
        <dbReference type="Proteomes" id="UP000219338"/>
    </source>
</evidence>
<reference evidence="3" key="1">
    <citation type="journal article" date="2017" name="Nat. Ecol. Evol.">
        <title>Genome expansion and lineage-specific genetic innovations in the forest pathogenic fungi Armillaria.</title>
        <authorList>
            <person name="Sipos G."/>
            <person name="Prasanna A.N."/>
            <person name="Walter M.C."/>
            <person name="O'Connor E."/>
            <person name="Balint B."/>
            <person name="Krizsan K."/>
            <person name="Kiss B."/>
            <person name="Hess J."/>
            <person name="Varga T."/>
            <person name="Slot J."/>
            <person name="Riley R."/>
            <person name="Boka B."/>
            <person name="Rigling D."/>
            <person name="Barry K."/>
            <person name="Lee J."/>
            <person name="Mihaltcheva S."/>
            <person name="LaButti K."/>
            <person name="Lipzen A."/>
            <person name="Waldron R."/>
            <person name="Moloney N.M."/>
            <person name="Sperisen C."/>
            <person name="Kredics L."/>
            <person name="Vagvoelgyi C."/>
            <person name="Patrignani A."/>
            <person name="Fitzpatrick D."/>
            <person name="Nagy I."/>
            <person name="Doyle S."/>
            <person name="Anderson J.B."/>
            <person name="Grigoriev I.V."/>
            <person name="Gueldener U."/>
            <person name="Muensterkoetter M."/>
            <person name="Nagy L.G."/>
        </authorList>
    </citation>
    <scope>NUCLEOTIDE SEQUENCE [LARGE SCALE GENOMIC DNA]</scope>
    <source>
        <strain evidence="3">C18/9</strain>
    </source>
</reference>
<feature type="region of interest" description="Disordered" evidence="1">
    <location>
        <begin position="80"/>
        <end position="144"/>
    </location>
</feature>
<evidence type="ECO:0000313" key="2">
    <source>
        <dbReference type="EMBL" id="SJL09518.1"/>
    </source>
</evidence>
<dbReference type="OMA" id="CGHAGAN"/>
<feature type="compositionally biased region" description="Low complexity" evidence="1">
    <location>
        <begin position="1"/>
        <end position="14"/>
    </location>
</feature>
<accession>A0A284RL86</accession>
<evidence type="ECO:0000256" key="1">
    <source>
        <dbReference type="SAM" id="MobiDB-lite"/>
    </source>
</evidence>
<proteinExistence type="predicted"/>
<feature type="region of interest" description="Disordered" evidence="1">
    <location>
        <begin position="166"/>
        <end position="186"/>
    </location>
</feature>
<gene>
    <name evidence="2" type="ORF">ARMOST_12896</name>
</gene>
<keyword evidence="3" id="KW-1185">Reference proteome</keyword>
<protein>
    <submittedName>
        <fullName evidence="2">Uncharacterized protein</fullName>
    </submittedName>
</protein>
<dbReference type="STRING" id="47428.A0A284RL86"/>
<name>A0A284RL86_ARMOS</name>
<organism evidence="2 3">
    <name type="scientific">Armillaria ostoyae</name>
    <name type="common">Armillaria root rot fungus</name>
    <dbReference type="NCBI Taxonomy" id="47428"/>
    <lineage>
        <taxon>Eukaryota</taxon>
        <taxon>Fungi</taxon>
        <taxon>Dikarya</taxon>
        <taxon>Basidiomycota</taxon>
        <taxon>Agaricomycotina</taxon>
        <taxon>Agaricomycetes</taxon>
        <taxon>Agaricomycetidae</taxon>
        <taxon>Agaricales</taxon>
        <taxon>Marasmiineae</taxon>
        <taxon>Physalacriaceae</taxon>
        <taxon>Armillaria</taxon>
    </lineage>
</organism>
<dbReference type="AlphaFoldDB" id="A0A284RL86"/>
<dbReference type="Proteomes" id="UP000219338">
    <property type="component" value="Unassembled WGS sequence"/>
</dbReference>
<feature type="region of interest" description="Disordered" evidence="1">
    <location>
        <begin position="1"/>
        <end position="57"/>
    </location>
</feature>
<dbReference type="EMBL" id="FUEG01000010">
    <property type="protein sequence ID" value="SJL09518.1"/>
    <property type="molecule type" value="Genomic_DNA"/>
</dbReference>
<dbReference type="OrthoDB" id="3067719at2759"/>